<dbReference type="InterPro" id="IPR032816">
    <property type="entry name" value="VTT_dom"/>
</dbReference>
<evidence type="ECO:0000256" key="1">
    <source>
        <dbReference type="ARBA" id="ARBA00004651"/>
    </source>
</evidence>
<name>A0ABT3CLX0_9MYCO</name>
<evidence type="ECO:0000256" key="7">
    <source>
        <dbReference type="SAM" id="Phobius"/>
    </source>
</evidence>
<proteinExistence type="inferred from homology"/>
<dbReference type="PANTHER" id="PTHR42709:SF6">
    <property type="entry name" value="UNDECAPRENYL PHOSPHATE TRANSPORTER A"/>
    <property type="match status" value="1"/>
</dbReference>
<evidence type="ECO:0000256" key="6">
    <source>
        <dbReference type="ARBA" id="ARBA00023136"/>
    </source>
</evidence>
<dbReference type="Pfam" id="PF09335">
    <property type="entry name" value="VTT_dom"/>
    <property type="match status" value="1"/>
</dbReference>
<evidence type="ECO:0000256" key="5">
    <source>
        <dbReference type="ARBA" id="ARBA00022989"/>
    </source>
</evidence>
<protein>
    <submittedName>
        <fullName evidence="9">DedA family protein</fullName>
    </submittedName>
</protein>
<evidence type="ECO:0000259" key="8">
    <source>
        <dbReference type="Pfam" id="PF09335"/>
    </source>
</evidence>
<feature type="domain" description="VTT" evidence="8">
    <location>
        <begin position="67"/>
        <end position="193"/>
    </location>
</feature>
<comment type="subcellular location">
    <subcellularLocation>
        <location evidence="1">Cell membrane</location>
        <topology evidence="1">Multi-pass membrane protein</topology>
    </subcellularLocation>
</comment>
<keyword evidence="4 7" id="KW-0812">Transmembrane</keyword>
<reference evidence="9 10" key="1">
    <citation type="journal article" date="2022" name="BMC Genomics">
        <title>Comparative genome analysis of mycobacteria focusing on tRNA and non-coding RNA.</title>
        <authorList>
            <person name="Behra P.R.K."/>
            <person name="Pettersson B.M.F."/>
            <person name="Ramesh M."/>
            <person name="Das S."/>
            <person name="Dasgupta S."/>
            <person name="Kirsebom L.A."/>
        </authorList>
    </citation>
    <scope>NUCLEOTIDE SEQUENCE [LARGE SCALE GENOMIC DNA]</scope>
    <source>
        <strain evidence="9 10">DSM 44078</strain>
    </source>
</reference>
<keyword evidence="6 7" id="KW-0472">Membrane</keyword>
<keyword evidence="5 7" id="KW-1133">Transmembrane helix</keyword>
<keyword evidence="10" id="KW-1185">Reference proteome</keyword>
<keyword evidence="3" id="KW-1003">Cell membrane</keyword>
<sequence>MTTPQRRNTPLYHHCVRSSPRFPSEPRGTVTETQLPGIFGDLQPVLEHYGYLAVGGFVLLEDFGVPVPGETMLIAAAVFAGSGQLNLAAVILVAVAGAVIGDNVGFAVGHFGGRPVVERFGRYVFLTPQRLDHAEAYMNKHGGKVVTIARFIEGLRQVNGFLAGMMGMHWVKFLAYNALGAALWVCTWSAFGYFAGKNIEHVYATFEHYKWYAIAALAVGVAVYVAHRVRRGHATGTA</sequence>
<feature type="transmembrane region" description="Helical" evidence="7">
    <location>
        <begin position="208"/>
        <end position="226"/>
    </location>
</feature>
<dbReference type="PANTHER" id="PTHR42709">
    <property type="entry name" value="ALKALINE PHOSPHATASE LIKE PROTEIN"/>
    <property type="match status" value="1"/>
</dbReference>
<evidence type="ECO:0000256" key="3">
    <source>
        <dbReference type="ARBA" id="ARBA00022475"/>
    </source>
</evidence>
<gene>
    <name evidence="9" type="ORF">H7J73_31230</name>
</gene>
<feature type="transmembrane region" description="Helical" evidence="7">
    <location>
        <begin position="174"/>
        <end position="196"/>
    </location>
</feature>
<dbReference type="Proteomes" id="UP001526201">
    <property type="component" value="Unassembled WGS sequence"/>
</dbReference>
<evidence type="ECO:0000313" key="10">
    <source>
        <dbReference type="Proteomes" id="UP001526201"/>
    </source>
</evidence>
<dbReference type="InterPro" id="IPR051311">
    <property type="entry name" value="DedA_domain"/>
</dbReference>
<accession>A0ABT3CLX0</accession>
<organism evidence="9 10">
    <name type="scientific">Mycolicibacterium komossense</name>
    <dbReference type="NCBI Taxonomy" id="1779"/>
    <lineage>
        <taxon>Bacteria</taxon>
        <taxon>Bacillati</taxon>
        <taxon>Actinomycetota</taxon>
        <taxon>Actinomycetes</taxon>
        <taxon>Mycobacteriales</taxon>
        <taxon>Mycobacteriaceae</taxon>
        <taxon>Mycolicibacterium</taxon>
    </lineage>
</organism>
<evidence type="ECO:0000256" key="2">
    <source>
        <dbReference type="ARBA" id="ARBA00010792"/>
    </source>
</evidence>
<dbReference type="EMBL" id="JACKTY010000050">
    <property type="protein sequence ID" value="MCV7230490.1"/>
    <property type="molecule type" value="Genomic_DNA"/>
</dbReference>
<evidence type="ECO:0000313" key="9">
    <source>
        <dbReference type="EMBL" id="MCV7230490.1"/>
    </source>
</evidence>
<comment type="caution">
    <text evidence="9">The sequence shown here is derived from an EMBL/GenBank/DDBJ whole genome shotgun (WGS) entry which is preliminary data.</text>
</comment>
<evidence type="ECO:0000256" key="4">
    <source>
        <dbReference type="ARBA" id="ARBA00022692"/>
    </source>
</evidence>
<comment type="similarity">
    <text evidence="2">Belongs to the DedA family.</text>
</comment>